<comment type="function">
    <text evidence="2">Pyridoxal 5'-phosphate (PLP)-binding protein, which may be involved in intracellular homeostatic regulation of pyridoxal 5'-phosphate (PLP), the active form of vitamin B6.</text>
</comment>
<evidence type="ECO:0000256" key="2">
    <source>
        <dbReference type="HAMAP-Rule" id="MF_03225"/>
    </source>
</evidence>
<dbReference type="PANTHER" id="PTHR10146">
    <property type="entry name" value="PROLINE SYNTHETASE CO-TRANSCRIBED BACTERIAL HOMOLOG PROTEIN"/>
    <property type="match status" value="1"/>
</dbReference>
<dbReference type="CDD" id="cd06822">
    <property type="entry name" value="PLPDE_III_YBL036c_euk"/>
    <property type="match status" value="1"/>
</dbReference>
<dbReference type="InterPro" id="IPR011078">
    <property type="entry name" value="PyrdxlP_homeostasis"/>
</dbReference>
<dbReference type="PANTHER" id="PTHR10146:SF14">
    <property type="entry name" value="PYRIDOXAL PHOSPHATE HOMEOSTASIS PROTEIN"/>
    <property type="match status" value="1"/>
</dbReference>
<evidence type="ECO:0000313" key="6">
    <source>
        <dbReference type="EMBL" id="MDE48300.1"/>
    </source>
</evidence>
<feature type="domain" description="Alanine racemase N-terminal" evidence="5">
    <location>
        <begin position="32"/>
        <end position="260"/>
    </location>
</feature>
<dbReference type="EMBL" id="GGYP01003529">
    <property type="protein sequence ID" value="MDE48300.1"/>
    <property type="molecule type" value="Transcribed_RNA"/>
</dbReference>
<evidence type="ECO:0000259" key="5">
    <source>
        <dbReference type="Pfam" id="PF01168"/>
    </source>
</evidence>
<dbReference type="InterPro" id="IPR001608">
    <property type="entry name" value="Ala_racemase_N"/>
</dbReference>
<dbReference type="PROSITE" id="PS01211">
    <property type="entry name" value="UPF0001"/>
    <property type="match status" value="1"/>
</dbReference>
<evidence type="ECO:0000256" key="4">
    <source>
        <dbReference type="RuleBase" id="RU004514"/>
    </source>
</evidence>
<comment type="similarity">
    <text evidence="2 4">Belongs to the pyridoxal phosphate-binding protein YggS/PROSC family.</text>
</comment>
<dbReference type="HAMAP" id="MF_02087">
    <property type="entry name" value="PLP_homeostasis"/>
    <property type="match status" value="1"/>
</dbReference>
<dbReference type="PIRSF" id="PIRSF004848">
    <property type="entry name" value="YBL036c_PLPDEIII"/>
    <property type="match status" value="1"/>
</dbReference>
<dbReference type="InterPro" id="IPR029066">
    <property type="entry name" value="PLP-binding_barrel"/>
</dbReference>
<evidence type="ECO:0000256" key="1">
    <source>
        <dbReference type="ARBA" id="ARBA00022898"/>
    </source>
</evidence>
<evidence type="ECO:0000256" key="3">
    <source>
        <dbReference type="PIRSR" id="PIRSR004848-1"/>
    </source>
</evidence>
<dbReference type="NCBIfam" id="TIGR00044">
    <property type="entry name" value="YggS family pyridoxal phosphate-dependent enzyme"/>
    <property type="match status" value="1"/>
</dbReference>
<protein>
    <recommendedName>
        <fullName evidence="2">Pyridoxal phosphate homeostasis protein</fullName>
        <shortName evidence="2">PLP homeostasis protein</shortName>
    </recommendedName>
</protein>
<name>A0A6G1SEE9_9ACAR</name>
<feature type="modified residue" description="N6-(pyridoxal phosphate)lysine" evidence="2 3">
    <location>
        <position position="39"/>
    </location>
</feature>
<comment type="cofactor">
    <cofactor evidence="3">
        <name>pyridoxal 5'-phosphate</name>
        <dbReference type="ChEBI" id="CHEBI:597326"/>
    </cofactor>
</comment>
<gene>
    <name evidence="6" type="primary">PROSC</name>
    <name evidence="6" type="ORF">g.13610</name>
</gene>
<dbReference type="AlphaFoldDB" id="A0A6G1SEE9"/>
<dbReference type="Gene3D" id="3.20.20.10">
    <property type="entry name" value="Alanine racemase"/>
    <property type="match status" value="1"/>
</dbReference>
<accession>A0A6G1SEE9</accession>
<dbReference type="GO" id="GO:0030170">
    <property type="term" value="F:pyridoxal phosphate binding"/>
    <property type="evidence" value="ECO:0007669"/>
    <property type="project" value="UniProtKB-UniRule"/>
</dbReference>
<reference evidence="6" key="1">
    <citation type="submission" date="2018-10" db="EMBL/GenBank/DDBJ databases">
        <title>Transcriptome assembly of Aceria tosichella (Wheat curl mite) Type 2.</title>
        <authorList>
            <person name="Scully E.D."/>
            <person name="Geib S.M."/>
            <person name="Palmer N.A."/>
            <person name="Gupta A.K."/>
            <person name="Sarath G."/>
            <person name="Tatineni S."/>
        </authorList>
    </citation>
    <scope>NUCLEOTIDE SEQUENCE</scope>
    <source>
        <strain evidence="6">LincolnNE</strain>
    </source>
</reference>
<organism evidence="6">
    <name type="scientific">Aceria tosichella</name>
    <name type="common">wheat curl mite</name>
    <dbReference type="NCBI Taxonomy" id="561515"/>
    <lineage>
        <taxon>Eukaryota</taxon>
        <taxon>Metazoa</taxon>
        <taxon>Ecdysozoa</taxon>
        <taxon>Arthropoda</taxon>
        <taxon>Chelicerata</taxon>
        <taxon>Arachnida</taxon>
        <taxon>Acari</taxon>
        <taxon>Acariformes</taxon>
        <taxon>Trombidiformes</taxon>
        <taxon>Prostigmata</taxon>
        <taxon>Eupodina</taxon>
        <taxon>Eriophyoidea</taxon>
        <taxon>Eriophyidae</taxon>
        <taxon>Eriophyinae</taxon>
        <taxon>Aceriini</taxon>
        <taxon>Aceria</taxon>
    </lineage>
</organism>
<keyword evidence="1 2" id="KW-0663">Pyridoxal phosphate</keyword>
<sequence length="265" mass="29650">MKKALDSVNEKIFAALKRRAPEVVGAGDGQPPRLVAVSKLKPISSIIEAYECGQRYFGENYIQELETKSNSDEILSSCPDIKFHFIGHLQSNKVNKLLKVKNLHLVETIDSEKLANLIDKAIDRHKRESDEQLRFGDGQGRLESDQLRVLIQVNTSGEEQKNGVQPGEVIKLADHIVGQCQWLRLAGLMTIGKLDGWSDEPGPNKDFVRLYELRDALSRHLSIDPRELELSMGMSSDFEEAIELGSTNIRVGTMIFGERPPKSSV</sequence>
<proteinExistence type="inferred from homology"/>
<dbReference type="SUPFAM" id="SSF51419">
    <property type="entry name" value="PLP-binding barrel"/>
    <property type="match status" value="1"/>
</dbReference>
<dbReference type="FunFam" id="3.20.20.10:FF:000007">
    <property type="entry name" value="Pyridoxal phosphate homeostasis protein"/>
    <property type="match status" value="1"/>
</dbReference>
<dbReference type="Pfam" id="PF01168">
    <property type="entry name" value="Ala_racemase_N"/>
    <property type="match status" value="1"/>
</dbReference>